<keyword evidence="3" id="KW-1185">Reference proteome</keyword>
<gene>
    <name evidence="2" type="ORF">JFN91_18435</name>
</gene>
<name>A0ABS0YIP1_9BACT</name>
<accession>A0ABS0YIP1</accession>
<proteinExistence type="predicted"/>
<feature type="region of interest" description="Disordered" evidence="1">
    <location>
        <begin position="1"/>
        <end position="30"/>
    </location>
</feature>
<comment type="caution">
    <text evidence="2">The sequence shown here is derived from an EMBL/GenBank/DDBJ whole genome shotgun (WGS) entry which is preliminary data.</text>
</comment>
<feature type="compositionally biased region" description="Polar residues" evidence="1">
    <location>
        <begin position="1"/>
        <end position="10"/>
    </location>
</feature>
<sequence length="93" mass="10549">MNGHAVQQTLPVLGPRPLHQHVPSRTERARPVKEEVALGKMGEWKDNRSDLGEIPLIEKSIVDSQTSVPNGWFKKKYVVFQKNPAHFKKISPI</sequence>
<evidence type="ECO:0000313" key="3">
    <source>
        <dbReference type="Proteomes" id="UP000614714"/>
    </source>
</evidence>
<evidence type="ECO:0000256" key="1">
    <source>
        <dbReference type="SAM" id="MobiDB-lite"/>
    </source>
</evidence>
<dbReference type="Proteomes" id="UP000614714">
    <property type="component" value="Unassembled WGS sequence"/>
</dbReference>
<dbReference type="EMBL" id="JAEMHL010000012">
    <property type="protein sequence ID" value="MBJ6752199.1"/>
    <property type="molecule type" value="Genomic_DNA"/>
</dbReference>
<evidence type="ECO:0000313" key="2">
    <source>
        <dbReference type="EMBL" id="MBJ6752199.1"/>
    </source>
</evidence>
<dbReference type="RefSeq" id="WP_199390616.1">
    <property type="nucleotide sequence ID" value="NZ_JAEMHL010000012.1"/>
</dbReference>
<reference evidence="2 3" key="1">
    <citation type="submission" date="2020-12" db="EMBL/GenBank/DDBJ databases">
        <title>Geomonas sp. Red421, isolated from paddy soil.</title>
        <authorList>
            <person name="Xu Z."/>
            <person name="Zhang Z."/>
            <person name="Masuda Y."/>
            <person name="Itoh H."/>
            <person name="Senoo K."/>
        </authorList>
    </citation>
    <scope>NUCLEOTIDE SEQUENCE [LARGE SCALE GENOMIC DNA]</scope>
    <source>
        <strain evidence="2 3">Red421</strain>
    </source>
</reference>
<organism evidence="2 3">
    <name type="scientific">Geomonas anaerohicana</name>
    <dbReference type="NCBI Taxonomy" id="2798583"/>
    <lineage>
        <taxon>Bacteria</taxon>
        <taxon>Pseudomonadati</taxon>
        <taxon>Thermodesulfobacteriota</taxon>
        <taxon>Desulfuromonadia</taxon>
        <taxon>Geobacterales</taxon>
        <taxon>Geobacteraceae</taxon>
        <taxon>Geomonas</taxon>
    </lineage>
</organism>
<protein>
    <submittedName>
        <fullName evidence="2">Uncharacterized protein</fullName>
    </submittedName>
</protein>